<keyword evidence="4" id="KW-1185">Reference proteome</keyword>
<dbReference type="Proteomes" id="UP000799777">
    <property type="component" value="Unassembled WGS sequence"/>
</dbReference>
<proteinExistence type="predicted"/>
<comment type="caution">
    <text evidence="3">The sequence shown here is derived from an EMBL/GenBank/DDBJ whole genome shotgun (WGS) entry which is preliminary data.</text>
</comment>
<dbReference type="AlphaFoldDB" id="A0A9P4H5I4"/>
<gene>
    <name evidence="3" type="ORF">EK21DRAFT_37508</name>
</gene>
<sequence>MIFSTQHFAILASISILANALPFDAKPRQIVRRQKNYSVINVDGGNTQAAQATTVVKPTTTIEVVNAGPTVTQEVTTTVVDAIPVPTATSSSSKSISSSSSVSTPTISSSASSSSSAPVQTPKPIFITVTVPKDDGPTEYYDNGLWHTNYPVKTFEPAVPTPASSASIS</sequence>
<dbReference type="EMBL" id="ML978218">
    <property type="protein sequence ID" value="KAF2028045.1"/>
    <property type="molecule type" value="Genomic_DNA"/>
</dbReference>
<evidence type="ECO:0000313" key="3">
    <source>
        <dbReference type="EMBL" id="KAF2028045.1"/>
    </source>
</evidence>
<dbReference type="OrthoDB" id="3798369at2759"/>
<evidence type="ECO:0000313" key="4">
    <source>
        <dbReference type="Proteomes" id="UP000799777"/>
    </source>
</evidence>
<keyword evidence="2" id="KW-0732">Signal</keyword>
<evidence type="ECO:0000256" key="2">
    <source>
        <dbReference type="SAM" id="SignalP"/>
    </source>
</evidence>
<accession>A0A9P4H5I4</accession>
<feature type="chain" id="PRO_5040142247" evidence="2">
    <location>
        <begin position="21"/>
        <end position="169"/>
    </location>
</feature>
<evidence type="ECO:0000256" key="1">
    <source>
        <dbReference type="SAM" id="MobiDB-lite"/>
    </source>
</evidence>
<feature type="region of interest" description="Disordered" evidence="1">
    <location>
        <begin position="87"/>
        <end position="123"/>
    </location>
</feature>
<organism evidence="3 4">
    <name type="scientific">Setomelanomma holmii</name>
    <dbReference type="NCBI Taxonomy" id="210430"/>
    <lineage>
        <taxon>Eukaryota</taxon>
        <taxon>Fungi</taxon>
        <taxon>Dikarya</taxon>
        <taxon>Ascomycota</taxon>
        <taxon>Pezizomycotina</taxon>
        <taxon>Dothideomycetes</taxon>
        <taxon>Pleosporomycetidae</taxon>
        <taxon>Pleosporales</taxon>
        <taxon>Pleosporineae</taxon>
        <taxon>Phaeosphaeriaceae</taxon>
        <taxon>Setomelanomma</taxon>
    </lineage>
</organism>
<name>A0A9P4H5I4_9PLEO</name>
<feature type="signal peptide" evidence="2">
    <location>
        <begin position="1"/>
        <end position="20"/>
    </location>
</feature>
<feature type="non-terminal residue" evidence="3">
    <location>
        <position position="169"/>
    </location>
</feature>
<protein>
    <submittedName>
        <fullName evidence="3">Uncharacterized protein</fullName>
    </submittedName>
</protein>
<feature type="compositionally biased region" description="Low complexity" evidence="1">
    <location>
        <begin position="87"/>
        <end position="119"/>
    </location>
</feature>
<reference evidence="3" key="1">
    <citation type="journal article" date="2020" name="Stud. Mycol.">
        <title>101 Dothideomycetes genomes: a test case for predicting lifestyles and emergence of pathogens.</title>
        <authorList>
            <person name="Haridas S."/>
            <person name="Albert R."/>
            <person name="Binder M."/>
            <person name="Bloem J."/>
            <person name="Labutti K."/>
            <person name="Salamov A."/>
            <person name="Andreopoulos B."/>
            <person name="Baker S."/>
            <person name="Barry K."/>
            <person name="Bills G."/>
            <person name="Bluhm B."/>
            <person name="Cannon C."/>
            <person name="Castanera R."/>
            <person name="Culley D."/>
            <person name="Daum C."/>
            <person name="Ezra D."/>
            <person name="Gonzalez J."/>
            <person name="Henrissat B."/>
            <person name="Kuo A."/>
            <person name="Liang C."/>
            <person name="Lipzen A."/>
            <person name="Lutzoni F."/>
            <person name="Magnuson J."/>
            <person name="Mondo S."/>
            <person name="Nolan M."/>
            <person name="Ohm R."/>
            <person name="Pangilinan J."/>
            <person name="Park H.-J."/>
            <person name="Ramirez L."/>
            <person name="Alfaro M."/>
            <person name="Sun H."/>
            <person name="Tritt A."/>
            <person name="Yoshinaga Y."/>
            <person name="Zwiers L.-H."/>
            <person name="Turgeon B."/>
            <person name="Goodwin S."/>
            <person name="Spatafora J."/>
            <person name="Crous P."/>
            <person name="Grigoriev I."/>
        </authorList>
    </citation>
    <scope>NUCLEOTIDE SEQUENCE</scope>
    <source>
        <strain evidence="3">CBS 110217</strain>
    </source>
</reference>